<dbReference type="Gene3D" id="1.10.260.40">
    <property type="entry name" value="lambda repressor-like DNA-binding domains"/>
    <property type="match status" value="1"/>
</dbReference>
<keyword evidence="2 6" id="KW-0238">DNA-binding</keyword>
<evidence type="ECO:0000256" key="3">
    <source>
        <dbReference type="ARBA" id="ARBA00023163"/>
    </source>
</evidence>
<gene>
    <name evidence="6" type="ORF">FHR24_002097</name>
</gene>
<dbReference type="InterPro" id="IPR046335">
    <property type="entry name" value="LacI/GalR-like_sensor"/>
</dbReference>
<dbReference type="Proteomes" id="UP000745859">
    <property type="component" value="Unassembled WGS sequence"/>
</dbReference>
<dbReference type="NCBIfam" id="NF007075">
    <property type="entry name" value="PRK09526.1"/>
    <property type="match status" value="1"/>
</dbReference>
<evidence type="ECO:0000313" key="7">
    <source>
        <dbReference type="Proteomes" id="UP000745859"/>
    </source>
</evidence>
<dbReference type="CDD" id="cd01392">
    <property type="entry name" value="HTH_LacI"/>
    <property type="match status" value="1"/>
</dbReference>
<comment type="caution">
    <text evidence="6">The sequence shown here is derived from an EMBL/GenBank/DDBJ whole genome shotgun (WGS) entry which is preliminary data.</text>
</comment>
<feature type="domain" description="HTH cro/C1-type" evidence="5">
    <location>
        <begin position="2"/>
        <end position="49"/>
    </location>
</feature>
<dbReference type="InterPro" id="IPR000843">
    <property type="entry name" value="HTH_LacI"/>
</dbReference>
<organism evidence="6 7">
    <name type="scientific">Wenyingzhuangia heitensis</name>
    <dbReference type="NCBI Taxonomy" id="1487859"/>
    <lineage>
        <taxon>Bacteria</taxon>
        <taxon>Pseudomonadati</taxon>
        <taxon>Bacteroidota</taxon>
        <taxon>Flavobacteriia</taxon>
        <taxon>Flavobacteriales</taxon>
        <taxon>Flavobacteriaceae</taxon>
        <taxon>Wenyingzhuangia</taxon>
    </lineage>
</organism>
<dbReference type="Pfam" id="PF13377">
    <property type="entry name" value="Peripla_BP_3"/>
    <property type="match status" value="1"/>
</dbReference>
<accession>A0ABX0U9X1</accession>
<name>A0ABX0U9X1_9FLAO</name>
<dbReference type="SUPFAM" id="SSF53822">
    <property type="entry name" value="Periplasmic binding protein-like I"/>
    <property type="match status" value="1"/>
</dbReference>
<evidence type="ECO:0000256" key="1">
    <source>
        <dbReference type="ARBA" id="ARBA00023015"/>
    </source>
</evidence>
<keyword evidence="3" id="KW-0804">Transcription</keyword>
<dbReference type="EMBL" id="JAASQL010000002">
    <property type="protein sequence ID" value="NIJ45629.1"/>
    <property type="molecule type" value="Genomic_DNA"/>
</dbReference>
<feature type="domain" description="HTH lacI-type" evidence="4">
    <location>
        <begin position="5"/>
        <end position="59"/>
    </location>
</feature>
<dbReference type="SMART" id="SM00354">
    <property type="entry name" value="HTH_LACI"/>
    <property type="match status" value="1"/>
</dbReference>
<evidence type="ECO:0000259" key="4">
    <source>
        <dbReference type="PROSITE" id="PS50932"/>
    </source>
</evidence>
<evidence type="ECO:0000313" key="6">
    <source>
        <dbReference type="EMBL" id="NIJ45629.1"/>
    </source>
</evidence>
<sequence length="359" mass="39461">MSKKVTFKEVAALAGVSTQTVSRVTNGGDNVNSETLKKVQAAIDTLGYVPNKGAQLLVRKKAKIFGVISLEMTMEGAMNIVEGIRLESKKEGYSISISVLENGEDSLEQTIRELLSQQVDAILINLAVTKNMAESIVKKYAHIPFLFIDVPVEAHVNQVSANHYDGASKMAKLLLSQGHSRFALLNGPANSWAANQRKLAWENEIKKENAKIVLQAEGDWSAKSGYLETTKMLLQPIQIDALLVVSDQMALGALRACSEQKKAVPQQIVVSGFDDTADSAYFNPPLTTVKQNFLEIGKQAVQQVLLQLNDDTLISKQFIDVELVERQSTMLIEKESNAVQKIENLLQEIQSILPSIPEK</sequence>
<dbReference type="InterPro" id="IPR001387">
    <property type="entry name" value="Cro/C1-type_HTH"/>
</dbReference>
<dbReference type="RefSeq" id="WP_167188061.1">
    <property type="nucleotide sequence ID" value="NZ_JAASQL010000002.1"/>
</dbReference>
<keyword evidence="1" id="KW-0805">Transcription regulation</keyword>
<dbReference type="InterPro" id="IPR010982">
    <property type="entry name" value="Lambda_DNA-bd_dom_sf"/>
</dbReference>
<dbReference type="PROSITE" id="PS50932">
    <property type="entry name" value="HTH_LACI_2"/>
    <property type="match status" value="1"/>
</dbReference>
<dbReference type="InterPro" id="IPR028082">
    <property type="entry name" value="Peripla_BP_I"/>
</dbReference>
<dbReference type="GO" id="GO:0003677">
    <property type="term" value="F:DNA binding"/>
    <property type="evidence" value="ECO:0007669"/>
    <property type="project" value="UniProtKB-KW"/>
</dbReference>
<dbReference type="Gene3D" id="3.40.50.2300">
    <property type="match status" value="2"/>
</dbReference>
<dbReference type="Pfam" id="PF00356">
    <property type="entry name" value="LacI"/>
    <property type="match status" value="1"/>
</dbReference>
<keyword evidence="7" id="KW-1185">Reference proteome</keyword>
<proteinExistence type="predicted"/>
<dbReference type="PANTHER" id="PTHR30146">
    <property type="entry name" value="LACI-RELATED TRANSCRIPTIONAL REPRESSOR"/>
    <property type="match status" value="1"/>
</dbReference>
<evidence type="ECO:0000256" key="2">
    <source>
        <dbReference type="ARBA" id="ARBA00023125"/>
    </source>
</evidence>
<dbReference type="PROSITE" id="PS50943">
    <property type="entry name" value="HTH_CROC1"/>
    <property type="match status" value="1"/>
</dbReference>
<dbReference type="PANTHER" id="PTHR30146:SF153">
    <property type="entry name" value="LACTOSE OPERON REPRESSOR"/>
    <property type="match status" value="1"/>
</dbReference>
<evidence type="ECO:0000259" key="5">
    <source>
        <dbReference type="PROSITE" id="PS50943"/>
    </source>
</evidence>
<reference evidence="6 7" key="1">
    <citation type="submission" date="2020-03" db="EMBL/GenBank/DDBJ databases">
        <title>Genomic Encyclopedia of Type Strains, Phase IV (KMG-IV): sequencing the most valuable type-strain genomes for metagenomic binning, comparative biology and taxonomic classification.</title>
        <authorList>
            <person name="Goeker M."/>
        </authorList>
    </citation>
    <scope>NUCLEOTIDE SEQUENCE [LARGE SCALE GENOMIC DNA]</scope>
    <source>
        <strain evidence="6 7">DSM 101599</strain>
    </source>
</reference>
<protein>
    <submittedName>
        <fullName evidence="6">DNA-binding LacI/PurR family transcriptional regulator</fullName>
    </submittedName>
</protein>
<dbReference type="SUPFAM" id="SSF47413">
    <property type="entry name" value="lambda repressor-like DNA-binding domains"/>
    <property type="match status" value="1"/>
</dbReference>